<evidence type="ECO:0000256" key="3">
    <source>
        <dbReference type="ARBA" id="ARBA00006105"/>
    </source>
</evidence>
<dbReference type="InterPro" id="IPR039261">
    <property type="entry name" value="FNR_nucleotide-bd"/>
</dbReference>
<keyword evidence="18" id="KW-1185">Reference proteome</keyword>
<feature type="binding site" evidence="14">
    <location>
        <position position="156"/>
    </location>
    <ligand>
        <name>FAD</name>
        <dbReference type="ChEBI" id="CHEBI:57692"/>
    </ligand>
</feature>
<dbReference type="FunFam" id="3.40.50.80:FF:000009">
    <property type="entry name" value="NADH-cytochrome b5 reductase"/>
    <property type="match status" value="1"/>
</dbReference>
<keyword evidence="7 14" id="KW-0274">FAD</keyword>
<dbReference type="InterPro" id="IPR017927">
    <property type="entry name" value="FAD-bd_FR_type"/>
</dbReference>
<evidence type="ECO:0000256" key="9">
    <source>
        <dbReference type="ARBA" id="ARBA00023002"/>
    </source>
</evidence>
<name>A0AAV5GUP7_9BASI</name>
<evidence type="ECO:0000256" key="15">
    <source>
        <dbReference type="RuleBase" id="RU361226"/>
    </source>
</evidence>
<keyword evidence="8" id="KW-1133">Transmembrane helix</keyword>
<dbReference type="InterPro" id="IPR001433">
    <property type="entry name" value="OxRdtase_FAD/NAD-bd"/>
</dbReference>
<dbReference type="Pfam" id="PF00970">
    <property type="entry name" value="FAD_binding_6"/>
    <property type="match status" value="1"/>
</dbReference>
<evidence type="ECO:0000256" key="7">
    <source>
        <dbReference type="ARBA" id="ARBA00022827"/>
    </source>
</evidence>
<evidence type="ECO:0000256" key="6">
    <source>
        <dbReference type="ARBA" id="ARBA00022787"/>
    </source>
</evidence>
<keyword evidence="10 15" id="KW-0520">NAD</keyword>
<accession>A0AAV5GUP7</accession>
<reference evidence="17 18" key="1">
    <citation type="submission" date="2021-12" db="EMBL/GenBank/DDBJ databases">
        <title>High titer production of polyol ester of fatty acids by Rhodotorula paludigena BS15 towards product separation-free biomass refinery.</title>
        <authorList>
            <person name="Mano J."/>
            <person name="Ono H."/>
            <person name="Tanaka T."/>
            <person name="Naito K."/>
            <person name="Sushida H."/>
            <person name="Ike M."/>
            <person name="Tokuyasu K."/>
            <person name="Kitaoka M."/>
        </authorList>
    </citation>
    <scope>NUCLEOTIDE SEQUENCE [LARGE SCALE GENOMIC DNA]</scope>
    <source>
        <strain evidence="17 18">BS15</strain>
    </source>
</reference>
<keyword evidence="11" id="KW-0496">Mitochondrion</keyword>
<dbReference type="PROSITE" id="PS51384">
    <property type="entry name" value="FAD_FR"/>
    <property type="match status" value="1"/>
</dbReference>
<dbReference type="GO" id="GO:0090524">
    <property type="term" value="F:cytochrome-b5 reductase activity, acting on NADH"/>
    <property type="evidence" value="ECO:0007669"/>
    <property type="project" value="UniProtKB-EC"/>
</dbReference>
<evidence type="ECO:0000256" key="13">
    <source>
        <dbReference type="ARBA" id="ARBA00047682"/>
    </source>
</evidence>
<evidence type="ECO:0000256" key="2">
    <source>
        <dbReference type="ARBA" id="ARBA00004572"/>
    </source>
</evidence>
<dbReference type="CDD" id="cd06183">
    <property type="entry name" value="cyt_b5_reduct_like"/>
    <property type="match status" value="1"/>
</dbReference>
<dbReference type="PRINTS" id="PR00406">
    <property type="entry name" value="CYTB5RDTASE"/>
</dbReference>
<comment type="caution">
    <text evidence="17">The sequence shown here is derived from an EMBL/GenBank/DDBJ whole genome shotgun (WGS) entry which is preliminary data.</text>
</comment>
<feature type="binding site" evidence="14">
    <location>
        <position position="154"/>
    </location>
    <ligand>
        <name>FAD</name>
        <dbReference type="ChEBI" id="CHEBI:57692"/>
    </ligand>
</feature>
<evidence type="ECO:0000313" key="17">
    <source>
        <dbReference type="EMBL" id="GJN92318.1"/>
    </source>
</evidence>
<gene>
    <name evidence="17" type="ORF">Rhopal_005348-T1</name>
</gene>
<evidence type="ECO:0000256" key="14">
    <source>
        <dbReference type="PIRSR" id="PIRSR601834-1"/>
    </source>
</evidence>
<keyword evidence="5" id="KW-0812">Transmembrane</keyword>
<evidence type="ECO:0000256" key="5">
    <source>
        <dbReference type="ARBA" id="ARBA00022692"/>
    </source>
</evidence>
<dbReference type="PANTHER" id="PTHR19370">
    <property type="entry name" value="NADH-CYTOCHROME B5 REDUCTASE"/>
    <property type="match status" value="1"/>
</dbReference>
<feature type="binding site" evidence="14">
    <location>
        <position position="171"/>
    </location>
    <ligand>
        <name>FAD</name>
        <dbReference type="ChEBI" id="CHEBI:57692"/>
    </ligand>
</feature>
<dbReference type="Pfam" id="PF00175">
    <property type="entry name" value="NAD_binding_1"/>
    <property type="match status" value="1"/>
</dbReference>
<feature type="domain" description="FAD-binding FR-type" evidence="16">
    <location>
        <begin position="96"/>
        <end position="205"/>
    </location>
</feature>
<proteinExistence type="inferred from homology"/>
<comment type="catalytic activity">
    <reaction evidence="13 15">
        <text>2 Fe(III)-[cytochrome b5] + NADH = 2 Fe(II)-[cytochrome b5] + NAD(+) + H(+)</text>
        <dbReference type="Rhea" id="RHEA:46680"/>
        <dbReference type="Rhea" id="RHEA-COMP:10438"/>
        <dbReference type="Rhea" id="RHEA-COMP:10439"/>
        <dbReference type="ChEBI" id="CHEBI:15378"/>
        <dbReference type="ChEBI" id="CHEBI:29033"/>
        <dbReference type="ChEBI" id="CHEBI:29034"/>
        <dbReference type="ChEBI" id="CHEBI:57540"/>
        <dbReference type="ChEBI" id="CHEBI:57945"/>
        <dbReference type="EC" id="1.6.2.2"/>
    </reaction>
</comment>
<keyword evidence="9 15" id="KW-0560">Oxidoreductase</keyword>
<protein>
    <recommendedName>
        <fullName evidence="15">NADH-cytochrome b5 reductase</fullName>
        <ecNumber evidence="15">1.6.2.2</ecNumber>
    </recommendedName>
</protein>
<keyword evidence="4 14" id="KW-0285">Flavoprotein</keyword>
<dbReference type="PRINTS" id="PR00371">
    <property type="entry name" value="FPNCR"/>
</dbReference>
<dbReference type="Gene3D" id="3.40.50.80">
    <property type="entry name" value="Nucleotide-binding domain of ferredoxin-NADP reductase (FNR) module"/>
    <property type="match status" value="1"/>
</dbReference>
<evidence type="ECO:0000256" key="11">
    <source>
        <dbReference type="ARBA" id="ARBA00023128"/>
    </source>
</evidence>
<dbReference type="InterPro" id="IPR001709">
    <property type="entry name" value="Flavoprot_Pyr_Nucl_cyt_Rdtase"/>
</dbReference>
<dbReference type="SUPFAM" id="SSF52343">
    <property type="entry name" value="Ferredoxin reductase-like, C-terminal NADP-linked domain"/>
    <property type="match status" value="1"/>
</dbReference>
<dbReference type="InterPro" id="IPR008333">
    <property type="entry name" value="Cbr1-like_FAD-bd_dom"/>
</dbReference>
<comment type="subcellular location">
    <subcellularLocation>
        <location evidence="2">Mitochondrion outer membrane</location>
        <topology evidence="2">Single-pass membrane protein</topology>
    </subcellularLocation>
</comment>
<evidence type="ECO:0000313" key="18">
    <source>
        <dbReference type="Proteomes" id="UP001342314"/>
    </source>
</evidence>
<dbReference type="AlphaFoldDB" id="A0AAV5GUP7"/>
<evidence type="ECO:0000256" key="4">
    <source>
        <dbReference type="ARBA" id="ARBA00022630"/>
    </source>
</evidence>
<organism evidence="17 18">
    <name type="scientific">Rhodotorula paludigena</name>
    <dbReference type="NCBI Taxonomy" id="86838"/>
    <lineage>
        <taxon>Eukaryota</taxon>
        <taxon>Fungi</taxon>
        <taxon>Dikarya</taxon>
        <taxon>Basidiomycota</taxon>
        <taxon>Pucciniomycotina</taxon>
        <taxon>Microbotryomycetes</taxon>
        <taxon>Sporidiobolales</taxon>
        <taxon>Sporidiobolaceae</taxon>
        <taxon>Rhodotorula</taxon>
    </lineage>
</organism>
<dbReference type="Proteomes" id="UP001342314">
    <property type="component" value="Unassembled WGS sequence"/>
</dbReference>
<dbReference type="EC" id="1.6.2.2" evidence="15"/>
<dbReference type="GO" id="GO:0005741">
    <property type="term" value="C:mitochondrial outer membrane"/>
    <property type="evidence" value="ECO:0007669"/>
    <property type="project" value="UniProtKB-SubCell"/>
</dbReference>
<dbReference type="Gene3D" id="2.40.30.10">
    <property type="entry name" value="Translation factors"/>
    <property type="match status" value="1"/>
</dbReference>
<keyword evidence="6" id="KW-1000">Mitochondrion outer membrane</keyword>
<feature type="binding site" evidence="14">
    <location>
        <position position="222"/>
    </location>
    <ligand>
        <name>FAD</name>
        <dbReference type="ChEBI" id="CHEBI:57692"/>
    </ligand>
</feature>
<dbReference type="InterPro" id="IPR017938">
    <property type="entry name" value="Riboflavin_synthase-like_b-brl"/>
</dbReference>
<dbReference type="FunFam" id="2.40.30.10:FF:000069">
    <property type="entry name" value="NADH-cytochrome b5 reductase"/>
    <property type="match status" value="1"/>
</dbReference>
<comment type="cofactor">
    <cofactor evidence="1 14 15">
        <name>FAD</name>
        <dbReference type="ChEBI" id="CHEBI:57692"/>
    </cofactor>
</comment>
<evidence type="ECO:0000256" key="12">
    <source>
        <dbReference type="ARBA" id="ARBA00023136"/>
    </source>
</evidence>
<dbReference type="InterPro" id="IPR001834">
    <property type="entry name" value="CBR-like"/>
</dbReference>
<keyword evidence="12" id="KW-0472">Membrane</keyword>
<sequence length="343" mass="36882">MLARSALASLRTAARQAAPARGYASSATASTSSSAPYFLGAGLAGSLAFYLSTRDQRLRLEESKAPAAASAGNAQGMKKDEAGAVKVEGDAALSPKEFRDFELTEVIPYNHNTSRFIFSLPDGTSSGLTVASALVTKAAKEGECLNDKGKPVIRPYTPVTAPDVEGKLELLVKHYNGGAFTEYLFKLKPGDKISMKGPIPKHPWKPNQYESVAMIAGGSGITPMWQVMQAIDANPEDKTKVTLLFSNVTEADILLRKEFEDLAARKPEQFSVQFVLDKPPKGWAGPTGYVDGDLVTRALEKFGTTPDQKDKIKVFVCGPPGQVKALAGAKKELGYTKEQVYKF</sequence>
<feature type="binding site" evidence="14">
    <location>
        <position position="155"/>
    </location>
    <ligand>
        <name>FAD</name>
        <dbReference type="ChEBI" id="CHEBI:57692"/>
    </ligand>
</feature>
<comment type="similarity">
    <text evidence="3 15">Belongs to the flavoprotein pyridine nucleotide cytochrome reductase family.</text>
</comment>
<evidence type="ECO:0000256" key="10">
    <source>
        <dbReference type="ARBA" id="ARBA00023027"/>
    </source>
</evidence>
<dbReference type="SUPFAM" id="SSF63380">
    <property type="entry name" value="Riboflavin synthase domain-like"/>
    <property type="match status" value="1"/>
</dbReference>
<evidence type="ECO:0000256" key="8">
    <source>
        <dbReference type="ARBA" id="ARBA00022989"/>
    </source>
</evidence>
<evidence type="ECO:0000256" key="1">
    <source>
        <dbReference type="ARBA" id="ARBA00001974"/>
    </source>
</evidence>
<dbReference type="EMBL" id="BQKY01000011">
    <property type="protein sequence ID" value="GJN92318.1"/>
    <property type="molecule type" value="Genomic_DNA"/>
</dbReference>
<dbReference type="PANTHER" id="PTHR19370:SF171">
    <property type="entry name" value="NADH-CYTOCHROME B5 REDUCTASE 2"/>
    <property type="match status" value="1"/>
</dbReference>
<evidence type="ECO:0000259" key="16">
    <source>
        <dbReference type="PROSITE" id="PS51384"/>
    </source>
</evidence>
<feature type="binding site" evidence="14">
    <location>
        <position position="173"/>
    </location>
    <ligand>
        <name>FAD</name>
        <dbReference type="ChEBI" id="CHEBI:57692"/>
    </ligand>
</feature>